<keyword evidence="5" id="KW-1185">Reference proteome</keyword>
<dbReference type="AlphaFoldDB" id="A0A835TH93"/>
<evidence type="ECO:0000313" key="5">
    <source>
        <dbReference type="Proteomes" id="UP000613740"/>
    </source>
</evidence>
<evidence type="ECO:0000256" key="2">
    <source>
        <dbReference type="SAM" id="SignalP"/>
    </source>
</evidence>
<accession>A0A835TH93</accession>
<dbReference type="SUPFAM" id="SSF55486">
    <property type="entry name" value="Metalloproteases ('zincins'), catalytic domain"/>
    <property type="match status" value="1"/>
</dbReference>
<evidence type="ECO:0000313" key="4">
    <source>
        <dbReference type="EMBL" id="KAG2438246.1"/>
    </source>
</evidence>
<dbReference type="InterPro" id="IPR008752">
    <property type="entry name" value="Peptidase_M11"/>
</dbReference>
<protein>
    <recommendedName>
        <fullName evidence="3">Peptidase M11 gametolysin domain-containing protein</fullName>
    </recommendedName>
</protein>
<dbReference type="Pfam" id="PF05548">
    <property type="entry name" value="Peptidase_M11"/>
    <property type="match status" value="1"/>
</dbReference>
<organism evidence="4 5">
    <name type="scientific">Chlamydomonas schloesseri</name>
    <dbReference type="NCBI Taxonomy" id="2026947"/>
    <lineage>
        <taxon>Eukaryota</taxon>
        <taxon>Viridiplantae</taxon>
        <taxon>Chlorophyta</taxon>
        <taxon>core chlorophytes</taxon>
        <taxon>Chlorophyceae</taxon>
        <taxon>CS clade</taxon>
        <taxon>Chlamydomonadales</taxon>
        <taxon>Chlamydomonadaceae</taxon>
        <taxon>Chlamydomonas</taxon>
    </lineage>
</organism>
<dbReference type="OrthoDB" id="529266at2759"/>
<feature type="compositionally biased region" description="Pro residues" evidence="1">
    <location>
        <begin position="705"/>
        <end position="725"/>
    </location>
</feature>
<reference evidence="4" key="1">
    <citation type="journal article" date="2020" name="bioRxiv">
        <title>Comparative genomics of Chlamydomonas.</title>
        <authorList>
            <person name="Craig R.J."/>
            <person name="Hasan A.R."/>
            <person name="Ness R.W."/>
            <person name="Keightley P.D."/>
        </authorList>
    </citation>
    <scope>NUCLEOTIDE SEQUENCE</scope>
    <source>
        <strain evidence="4">CCAP 11/173</strain>
    </source>
</reference>
<sequence>MMWIVSSLLSACAVIAALQGSIVAAQSGEKLVPVTVVVKGQVVAFTSHNSPQRANDPALLKLLASQAPASGGGGSRTAHPPPRRRAPPASGLRVSRGLAAAAGGGAASDEGGALPKGVLPPAKKQIRLEDSGNATFRAYAKVDLGQQAQFVRTGDNVEAPLTFQLDPAVAEELGFTDSGNGSSSGRRRVLTEAQHAMRRAILAVNNTRRSLQELAELGVLSKLKGGSGSRVPTAVAAGKAKVKFTQAPKDLMYTGKPLNVSSLTFLLSAPKCGLVPALNTSTIRSVWVPTGAAAGTYGAASATLQYMHKTCSFNKLRVYDNDDNQVVGPIDVGPCAGVTQYGDEFNFATSCSDPELDAMYDAVTRWVQQNKPEWITTGYFDTFRRKIMMLPLASCGSVFGYGSVGCPGDGSPCRTWLFPNKAETKLDASTIFHEMGHNQGVSHSAGQFKYGPRIITDEYADPVDPMGSAGPMTCYSAPNVRSYKAGWSEPLCPDGVCDDPSKGIKMGALVDGWNDFLIPAAALEVKNLLRIAVDQTGIDEEAARYGQERALFVSYRVAQPDFGYDFGIAGRDGGQWNRRIWVHEFNDTATGETATVDYSLMKAMLDVPAGAAVDAGRALPNALPPGPRVPSATWAVQGTNWTYNSTNFAEYGNLRIRVYSKNATAAYVGVCRFKTAVEDPNDETACYDAIDNDCDGLADAEDPDCNPPDASPPPPPRKRPPPPVKKPSSSSGSSKGRRLAA</sequence>
<keyword evidence="2" id="KW-0732">Signal</keyword>
<feature type="region of interest" description="Disordered" evidence="1">
    <location>
        <begin position="697"/>
        <end position="741"/>
    </location>
</feature>
<feature type="region of interest" description="Disordered" evidence="1">
    <location>
        <begin position="66"/>
        <end position="92"/>
    </location>
</feature>
<gene>
    <name evidence="4" type="ORF">HYH02_010945</name>
</gene>
<proteinExistence type="predicted"/>
<evidence type="ECO:0000259" key="3">
    <source>
        <dbReference type="Pfam" id="PF05548"/>
    </source>
</evidence>
<evidence type="ECO:0000256" key="1">
    <source>
        <dbReference type="SAM" id="MobiDB-lite"/>
    </source>
</evidence>
<feature type="signal peptide" evidence="2">
    <location>
        <begin position="1"/>
        <end position="24"/>
    </location>
</feature>
<dbReference type="Proteomes" id="UP000613740">
    <property type="component" value="Unassembled WGS sequence"/>
</dbReference>
<feature type="chain" id="PRO_5032608025" description="Peptidase M11 gametolysin domain-containing protein" evidence="2">
    <location>
        <begin position="25"/>
        <end position="741"/>
    </location>
</feature>
<comment type="caution">
    <text evidence="4">The sequence shown here is derived from an EMBL/GenBank/DDBJ whole genome shotgun (WGS) entry which is preliminary data.</text>
</comment>
<dbReference type="EMBL" id="JAEHOD010000044">
    <property type="protein sequence ID" value="KAG2438246.1"/>
    <property type="molecule type" value="Genomic_DNA"/>
</dbReference>
<name>A0A835TH93_9CHLO</name>
<feature type="domain" description="Peptidase M11 gametolysin" evidence="3">
    <location>
        <begin position="264"/>
        <end position="595"/>
    </location>
</feature>